<evidence type="ECO:0000256" key="2">
    <source>
        <dbReference type="ARBA" id="ARBA00023125"/>
    </source>
</evidence>
<accession>A0ABU2BKJ7</accession>
<keyword evidence="1" id="KW-0805">Transcription regulation</keyword>
<organism evidence="5 6">
    <name type="scientific">Paeniglutamicibacter sulfureus</name>
    <dbReference type="NCBI Taxonomy" id="43666"/>
    <lineage>
        <taxon>Bacteria</taxon>
        <taxon>Bacillati</taxon>
        <taxon>Actinomycetota</taxon>
        <taxon>Actinomycetes</taxon>
        <taxon>Micrococcales</taxon>
        <taxon>Micrococcaceae</taxon>
        <taxon>Paeniglutamicibacter</taxon>
    </lineage>
</organism>
<dbReference type="Pfam" id="PF13404">
    <property type="entry name" value="HTH_AsnC-type"/>
    <property type="match status" value="1"/>
</dbReference>
<dbReference type="InterPro" id="IPR019887">
    <property type="entry name" value="Tscrpt_reg_AsnC/Lrp_C"/>
</dbReference>
<dbReference type="InterPro" id="IPR036388">
    <property type="entry name" value="WH-like_DNA-bd_sf"/>
</dbReference>
<dbReference type="Proteomes" id="UP001183817">
    <property type="component" value="Unassembled WGS sequence"/>
</dbReference>
<evidence type="ECO:0000256" key="3">
    <source>
        <dbReference type="ARBA" id="ARBA00023163"/>
    </source>
</evidence>
<dbReference type="Gene3D" id="1.10.10.10">
    <property type="entry name" value="Winged helix-like DNA-binding domain superfamily/Winged helix DNA-binding domain"/>
    <property type="match status" value="2"/>
</dbReference>
<dbReference type="SUPFAM" id="SSF46785">
    <property type="entry name" value="Winged helix' DNA-binding domain"/>
    <property type="match status" value="1"/>
</dbReference>
<proteinExistence type="predicted"/>
<evidence type="ECO:0000313" key="6">
    <source>
        <dbReference type="Proteomes" id="UP001183817"/>
    </source>
</evidence>
<protein>
    <submittedName>
        <fullName evidence="5">Lrp/AsnC family transcriptional regulator for asnA, asnC and gidA</fullName>
    </submittedName>
</protein>
<dbReference type="RefSeq" id="WP_264268705.1">
    <property type="nucleotide sequence ID" value="NZ_BAAAWO010000001.1"/>
</dbReference>
<keyword evidence="6" id="KW-1185">Reference proteome</keyword>
<dbReference type="SMART" id="SM00344">
    <property type="entry name" value="HTH_ASNC"/>
    <property type="match status" value="1"/>
</dbReference>
<name>A0ABU2BKJ7_9MICC</name>
<evidence type="ECO:0000313" key="5">
    <source>
        <dbReference type="EMBL" id="MDR7358766.1"/>
    </source>
</evidence>
<dbReference type="InterPro" id="IPR019888">
    <property type="entry name" value="Tscrpt_reg_AsnC-like"/>
</dbReference>
<keyword evidence="3" id="KW-0804">Transcription</keyword>
<dbReference type="InterPro" id="IPR036390">
    <property type="entry name" value="WH_DNA-bd_sf"/>
</dbReference>
<feature type="domain" description="HTH asnC-type" evidence="4">
    <location>
        <begin position="177"/>
        <end position="237"/>
    </location>
</feature>
<evidence type="ECO:0000259" key="4">
    <source>
        <dbReference type="PROSITE" id="PS50956"/>
    </source>
</evidence>
<reference evidence="5 6" key="1">
    <citation type="submission" date="2023-07" db="EMBL/GenBank/DDBJ databases">
        <title>Sequencing the genomes of 1000 actinobacteria strains.</title>
        <authorList>
            <person name="Klenk H.-P."/>
        </authorList>
    </citation>
    <scope>NUCLEOTIDE SEQUENCE [LARGE SCALE GENOMIC DNA]</scope>
    <source>
        <strain evidence="5 6">DSM 20167</strain>
    </source>
</reference>
<dbReference type="PANTHER" id="PTHR30154">
    <property type="entry name" value="LEUCINE-RESPONSIVE REGULATORY PROTEIN"/>
    <property type="match status" value="1"/>
</dbReference>
<dbReference type="PANTHER" id="PTHR30154:SF34">
    <property type="entry name" value="TRANSCRIPTIONAL REGULATOR AZLB"/>
    <property type="match status" value="1"/>
</dbReference>
<sequence>MAQGDLSALQQRIIGALQVDGRATWRKIAQVLDEHERTVARQGSELLASKAITVAALRMRESSVIMRLACTPGTARLACESLAQRADTTFSYMVTGVGDVVAEVICEAHALNELLTLQVPSTPGLISCSTYPVLKYFRTIRGWRIGVLTAAEELALHTELTQDDTRQQGVREAAARLTENDELIIQALQRDGRASVEAVARQVRLSESTVSRRIDWLIRNSHLAIRTLVEPEALGLNTEALLWIHTAPHQVEALGAALARRPEVRYAAAVAGDCQLVADITVANPAQLYDFLSDPSWSKSMTHLQSTMVLQARKRGGQLL</sequence>
<dbReference type="InterPro" id="IPR000485">
    <property type="entry name" value="AsnC-type_HTH_dom"/>
</dbReference>
<gene>
    <name evidence="5" type="ORF">J2S64_002457</name>
</gene>
<dbReference type="PROSITE" id="PS50956">
    <property type="entry name" value="HTH_ASNC_2"/>
    <property type="match status" value="1"/>
</dbReference>
<evidence type="ECO:0000256" key="1">
    <source>
        <dbReference type="ARBA" id="ARBA00023015"/>
    </source>
</evidence>
<dbReference type="InterPro" id="IPR011008">
    <property type="entry name" value="Dimeric_a/b-barrel"/>
</dbReference>
<dbReference type="SUPFAM" id="SSF54909">
    <property type="entry name" value="Dimeric alpha+beta barrel"/>
    <property type="match status" value="1"/>
</dbReference>
<dbReference type="Gene3D" id="3.30.70.920">
    <property type="match status" value="1"/>
</dbReference>
<dbReference type="Pfam" id="PF01037">
    <property type="entry name" value="AsnC_trans_reg"/>
    <property type="match status" value="1"/>
</dbReference>
<comment type="caution">
    <text evidence="5">The sequence shown here is derived from an EMBL/GenBank/DDBJ whole genome shotgun (WGS) entry which is preliminary data.</text>
</comment>
<dbReference type="EMBL" id="JAVDYI010000001">
    <property type="protein sequence ID" value="MDR7358766.1"/>
    <property type="molecule type" value="Genomic_DNA"/>
</dbReference>
<keyword evidence="2" id="KW-0238">DNA-binding</keyword>